<dbReference type="Proteomes" id="UP001240984">
    <property type="component" value="Unassembled WGS sequence"/>
</dbReference>
<organism evidence="1 2">
    <name type="scientific">Catenuloplanes nepalensis</name>
    <dbReference type="NCBI Taxonomy" id="587533"/>
    <lineage>
        <taxon>Bacteria</taxon>
        <taxon>Bacillati</taxon>
        <taxon>Actinomycetota</taxon>
        <taxon>Actinomycetes</taxon>
        <taxon>Micromonosporales</taxon>
        <taxon>Micromonosporaceae</taxon>
        <taxon>Catenuloplanes</taxon>
    </lineage>
</organism>
<dbReference type="InterPro" id="IPR011989">
    <property type="entry name" value="ARM-like"/>
</dbReference>
<dbReference type="EMBL" id="JAUSRA010000001">
    <property type="protein sequence ID" value="MDP9792885.1"/>
    <property type="molecule type" value="Genomic_DNA"/>
</dbReference>
<comment type="caution">
    <text evidence="1">The sequence shown here is derived from an EMBL/GenBank/DDBJ whole genome shotgun (WGS) entry which is preliminary data.</text>
</comment>
<evidence type="ECO:0000313" key="1">
    <source>
        <dbReference type="EMBL" id="MDP9792885.1"/>
    </source>
</evidence>
<dbReference type="RefSeq" id="WP_306827773.1">
    <property type="nucleotide sequence ID" value="NZ_JAUSRA010000001.1"/>
</dbReference>
<reference evidence="1 2" key="1">
    <citation type="submission" date="2023-07" db="EMBL/GenBank/DDBJ databases">
        <title>Sequencing the genomes of 1000 actinobacteria strains.</title>
        <authorList>
            <person name="Klenk H.-P."/>
        </authorList>
    </citation>
    <scope>NUCLEOTIDE SEQUENCE [LARGE SCALE GENOMIC DNA]</scope>
    <source>
        <strain evidence="1 2">DSM 44710</strain>
    </source>
</reference>
<gene>
    <name evidence="1" type="ORF">J2S43_001397</name>
</gene>
<evidence type="ECO:0008006" key="3">
    <source>
        <dbReference type="Google" id="ProtNLM"/>
    </source>
</evidence>
<protein>
    <recommendedName>
        <fullName evidence="3">Leucine rich repeat variant</fullName>
    </recommendedName>
</protein>
<dbReference type="Gene3D" id="1.25.10.10">
    <property type="entry name" value="Leucine-rich Repeat Variant"/>
    <property type="match status" value="2"/>
</dbReference>
<keyword evidence="2" id="KW-1185">Reference proteome</keyword>
<evidence type="ECO:0000313" key="2">
    <source>
        <dbReference type="Proteomes" id="UP001240984"/>
    </source>
</evidence>
<sequence length="479" mass="51008">MPSILLALAGNRTLTAEHIDALLAIGDPELSREVAREQHLDAGQVDRLAGSGRRDILVALIESGNLAAERIPRDDPWAILAAVDRADAPDDLLYRLAGWPDVAIRVALGEHASERPDIARLVAGDENCSVASKATRLRELPEDLATRLSGRAEACVRIALASNTNTPSAILAGLIGDGSEPGTVPCPHQPDIAAATREIELAVAGNPSAPTATVELLAVRPDPLLALELAGRSDLRDNTYQRLLSLHDYAVTARVAMNWAVPPDLLRELYDVEAGRWRDYVLANPRTPLDLLVRHRREGGSPRTWNNPDLDGLLAMARDIDPQVRYVAAASHKLPADVRAALIDDSDVEVACRASQYYAVPAAQVKALATRHGSVVFPYVAGHPSCPPDLLLTIAMDSASSAGTILDVAVHESAPPAALEACLRHPHAVPAVAGNPATPPDTLIRLASHPDHEVLWELARNPSLPAKVGGIILQAFATS</sequence>
<name>A0ABT9MN91_9ACTN</name>
<proteinExistence type="predicted"/>
<accession>A0ABT9MN91</accession>